<feature type="domain" description="Cation efflux protein cytoplasmic" evidence="8">
    <location>
        <begin position="217"/>
        <end position="295"/>
    </location>
</feature>
<dbReference type="Pfam" id="PF16916">
    <property type="entry name" value="ZT_dimer"/>
    <property type="match status" value="1"/>
</dbReference>
<dbReference type="SUPFAM" id="SSF161111">
    <property type="entry name" value="Cation efflux protein transmembrane domain-like"/>
    <property type="match status" value="1"/>
</dbReference>
<dbReference type="InterPro" id="IPR027469">
    <property type="entry name" value="Cation_efflux_TMD_sf"/>
</dbReference>
<keyword evidence="3 6" id="KW-0812">Transmembrane</keyword>
<keyword evidence="2" id="KW-0813">Transport</keyword>
<dbReference type="NCBIfam" id="TIGR01297">
    <property type="entry name" value="CDF"/>
    <property type="match status" value="1"/>
</dbReference>
<feature type="transmembrane region" description="Helical" evidence="6">
    <location>
        <begin position="20"/>
        <end position="40"/>
    </location>
</feature>
<dbReference type="PANTHER" id="PTHR43840:SF15">
    <property type="entry name" value="MITOCHONDRIAL METAL TRANSPORTER 1-RELATED"/>
    <property type="match status" value="1"/>
</dbReference>
<dbReference type="Gene3D" id="3.30.70.1350">
    <property type="entry name" value="Cation efflux protein, cytoplasmic domain"/>
    <property type="match status" value="1"/>
</dbReference>
<dbReference type="Proteomes" id="UP001273136">
    <property type="component" value="Unassembled WGS sequence"/>
</dbReference>
<keyword evidence="5 6" id="KW-0472">Membrane</keyword>
<reference evidence="9" key="1">
    <citation type="submission" date="2023-06" db="EMBL/GenBank/DDBJ databases">
        <title>Genome sequence of Methancorpusculaceae sp. Ag1.</title>
        <authorList>
            <person name="Protasov E."/>
            <person name="Platt K."/>
            <person name="Poehlein A."/>
            <person name="Daniel R."/>
            <person name="Brune A."/>
        </authorList>
    </citation>
    <scope>NUCLEOTIDE SEQUENCE</scope>
    <source>
        <strain evidence="9">Ag1</strain>
    </source>
</reference>
<dbReference type="GO" id="GO:0015341">
    <property type="term" value="F:zinc efflux antiporter activity"/>
    <property type="evidence" value="ECO:0007669"/>
    <property type="project" value="TreeGrafter"/>
</dbReference>
<keyword evidence="10" id="KW-1185">Reference proteome</keyword>
<evidence type="ECO:0000313" key="10">
    <source>
        <dbReference type="Proteomes" id="UP001273136"/>
    </source>
</evidence>
<accession>A0AAE4MB93</accession>
<feature type="transmembrane region" description="Helical" evidence="6">
    <location>
        <begin position="114"/>
        <end position="137"/>
    </location>
</feature>
<gene>
    <name evidence="9" type="primary">mneP</name>
    <name evidence="9" type="ORF">McpAg1_01580</name>
</gene>
<dbReference type="Pfam" id="PF01545">
    <property type="entry name" value="Cation_efflux"/>
    <property type="match status" value="1"/>
</dbReference>
<evidence type="ECO:0000259" key="7">
    <source>
        <dbReference type="Pfam" id="PF01545"/>
    </source>
</evidence>
<keyword evidence="4 6" id="KW-1133">Transmembrane helix</keyword>
<comment type="caution">
    <text evidence="9">The sequence shown here is derived from an EMBL/GenBank/DDBJ whole genome shotgun (WGS) entry which is preliminary data.</text>
</comment>
<dbReference type="RefSeq" id="WP_338093373.1">
    <property type="nucleotide sequence ID" value="NZ_JAWDKA010000001.1"/>
</dbReference>
<dbReference type="GO" id="GO:0005886">
    <property type="term" value="C:plasma membrane"/>
    <property type="evidence" value="ECO:0007669"/>
    <property type="project" value="TreeGrafter"/>
</dbReference>
<dbReference type="InterPro" id="IPR036837">
    <property type="entry name" value="Cation_efflux_CTD_sf"/>
</dbReference>
<dbReference type="InterPro" id="IPR002524">
    <property type="entry name" value="Cation_efflux"/>
</dbReference>
<dbReference type="InterPro" id="IPR058533">
    <property type="entry name" value="Cation_efflux_TM"/>
</dbReference>
<evidence type="ECO:0000256" key="4">
    <source>
        <dbReference type="ARBA" id="ARBA00022989"/>
    </source>
</evidence>
<organism evidence="9 10">
    <name type="scientific">Methanorbis furvi</name>
    <dbReference type="NCBI Taxonomy" id="3028299"/>
    <lineage>
        <taxon>Archaea</taxon>
        <taxon>Methanobacteriati</taxon>
        <taxon>Methanobacteriota</taxon>
        <taxon>Stenosarchaea group</taxon>
        <taxon>Methanomicrobia</taxon>
        <taxon>Methanomicrobiales</taxon>
        <taxon>Methanocorpusculaceae</taxon>
        <taxon>Methanorbis</taxon>
    </lineage>
</organism>
<dbReference type="InterPro" id="IPR050291">
    <property type="entry name" value="CDF_Transporter"/>
</dbReference>
<dbReference type="GO" id="GO:0006882">
    <property type="term" value="P:intracellular zinc ion homeostasis"/>
    <property type="evidence" value="ECO:0007669"/>
    <property type="project" value="TreeGrafter"/>
</dbReference>
<evidence type="ECO:0000259" key="8">
    <source>
        <dbReference type="Pfam" id="PF16916"/>
    </source>
</evidence>
<dbReference type="EMBL" id="JAWDKA010000001">
    <property type="protein sequence ID" value="MDV0440979.1"/>
    <property type="molecule type" value="Genomic_DNA"/>
</dbReference>
<dbReference type="GO" id="GO:0015093">
    <property type="term" value="F:ferrous iron transmembrane transporter activity"/>
    <property type="evidence" value="ECO:0007669"/>
    <property type="project" value="TreeGrafter"/>
</dbReference>
<sequence length="312" mass="34645">MIIDTEENNRKKQNAARLSVFSNLFLTAAKIVTGMSIGSVSIISEGIHSGMDLLASCIAYFSVRKSSEPPDADHAFGHGKYEDASGLIEALLIVLAAGIIIWEAVQKLIHGEDLISFELLYAGMIVMGISAVMNFFVSQKLMRVAKETESIALESDAWHLRTDVLTSVGVLAGLVLIQLTHLVFLDSVIAIIVALLILREAYFLIRRSFADLMDQSLEPEEIERIEVIICRYANEYTNFHSLKTRRSGPGRFVEFHLMMPHATPLKEAHAVLKEIEHDLQNEIPRIAVIVHLDPCDGRCGGPVCSFVCKREK</sequence>
<evidence type="ECO:0000256" key="3">
    <source>
        <dbReference type="ARBA" id="ARBA00022692"/>
    </source>
</evidence>
<dbReference type="Gene3D" id="1.20.1510.10">
    <property type="entry name" value="Cation efflux protein transmembrane domain"/>
    <property type="match status" value="1"/>
</dbReference>
<evidence type="ECO:0000256" key="6">
    <source>
        <dbReference type="SAM" id="Phobius"/>
    </source>
</evidence>
<evidence type="ECO:0000313" key="9">
    <source>
        <dbReference type="EMBL" id="MDV0440979.1"/>
    </source>
</evidence>
<proteinExistence type="predicted"/>
<protein>
    <submittedName>
        <fullName evidence="9">Manganese efflux system protein MneP</fullName>
    </submittedName>
</protein>
<dbReference type="PANTHER" id="PTHR43840">
    <property type="entry name" value="MITOCHONDRIAL METAL TRANSPORTER 1-RELATED"/>
    <property type="match status" value="1"/>
</dbReference>
<evidence type="ECO:0000256" key="1">
    <source>
        <dbReference type="ARBA" id="ARBA00004141"/>
    </source>
</evidence>
<dbReference type="GO" id="GO:0015086">
    <property type="term" value="F:cadmium ion transmembrane transporter activity"/>
    <property type="evidence" value="ECO:0007669"/>
    <property type="project" value="TreeGrafter"/>
</dbReference>
<dbReference type="InterPro" id="IPR027470">
    <property type="entry name" value="Cation_efflux_CTD"/>
</dbReference>
<dbReference type="SUPFAM" id="SSF160240">
    <property type="entry name" value="Cation efflux protein cytoplasmic domain-like"/>
    <property type="match status" value="1"/>
</dbReference>
<comment type="subcellular location">
    <subcellularLocation>
        <location evidence="1">Membrane</location>
        <topology evidence="1">Multi-pass membrane protein</topology>
    </subcellularLocation>
</comment>
<name>A0AAE4MB93_9EURY</name>
<feature type="transmembrane region" description="Helical" evidence="6">
    <location>
        <begin position="84"/>
        <end position="102"/>
    </location>
</feature>
<feature type="domain" description="Cation efflux protein transmembrane" evidence="7">
    <location>
        <begin position="18"/>
        <end position="213"/>
    </location>
</feature>
<dbReference type="AlphaFoldDB" id="A0AAE4MB93"/>
<evidence type="ECO:0000256" key="2">
    <source>
        <dbReference type="ARBA" id="ARBA00022448"/>
    </source>
</evidence>
<evidence type="ECO:0000256" key="5">
    <source>
        <dbReference type="ARBA" id="ARBA00023136"/>
    </source>
</evidence>
<feature type="transmembrane region" description="Helical" evidence="6">
    <location>
        <begin position="183"/>
        <end position="205"/>
    </location>
</feature>